<evidence type="ECO:0000313" key="11">
    <source>
        <dbReference type="EMBL" id="GLS23257.1"/>
    </source>
</evidence>
<reference evidence="12" key="1">
    <citation type="journal article" date="2019" name="Int. J. Syst. Evol. Microbiol.">
        <title>The Global Catalogue of Microorganisms (GCM) 10K type strain sequencing project: providing services to taxonomists for standard genome sequencing and annotation.</title>
        <authorList>
            <consortium name="The Broad Institute Genomics Platform"/>
            <consortium name="The Broad Institute Genome Sequencing Center for Infectious Disease"/>
            <person name="Wu L."/>
            <person name="Ma J."/>
        </authorList>
    </citation>
    <scope>NUCLEOTIDE SEQUENCE [LARGE SCALE GENOMIC DNA]</scope>
    <source>
        <strain evidence="12">NBRC 101365</strain>
    </source>
</reference>
<dbReference type="InterPro" id="IPR058624">
    <property type="entry name" value="MdtA-like_HH"/>
</dbReference>
<evidence type="ECO:0000259" key="10">
    <source>
        <dbReference type="Pfam" id="PF25967"/>
    </source>
</evidence>
<comment type="caution">
    <text evidence="11">The sequence shown here is derived from an EMBL/GenBank/DDBJ whole genome shotgun (WGS) entry which is preliminary data.</text>
</comment>
<evidence type="ECO:0000259" key="8">
    <source>
        <dbReference type="Pfam" id="PF25917"/>
    </source>
</evidence>
<dbReference type="Pfam" id="PF25967">
    <property type="entry name" value="RND-MFP_C"/>
    <property type="match status" value="1"/>
</dbReference>
<evidence type="ECO:0000259" key="7">
    <source>
        <dbReference type="Pfam" id="PF25876"/>
    </source>
</evidence>
<protein>
    <submittedName>
        <fullName evidence="11">RND transporter</fullName>
    </submittedName>
</protein>
<evidence type="ECO:0000256" key="5">
    <source>
        <dbReference type="ARBA" id="ARBA00022519"/>
    </source>
</evidence>
<evidence type="ECO:0000256" key="3">
    <source>
        <dbReference type="ARBA" id="ARBA00022448"/>
    </source>
</evidence>
<evidence type="ECO:0000313" key="12">
    <source>
        <dbReference type="Proteomes" id="UP001156882"/>
    </source>
</evidence>
<dbReference type="NCBIfam" id="TIGR01730">
    <property type="entry name" value="RND_mfp"/>
    <property type="match status" value="1"/>
</dbReference>
<feature type="domain" description="Multidrug resistance protein MdtA-like beta-barrel" evidence="9">
    <location>
        <begin position="252"/>
        <end position="323"/>
    </location>
</feature>
<dbReference type="InterPro" id="IPR006143">
    <property type="entry name" value="RND_pump_MFP"/>
</dbReference>
<dbReference type="Gene3D" id="1.10.287.470">
    <property type="entry name" value="Helix hairpin bin"/>
    <property type="match status" value="1"/>
</dbReference>
<dbReference type="PANTHER" id="PTHR30469">
    <property type="entry name" value="MULTIDRUG RESISTANCE PROTEIN MDTA"/>
    <property type="match status" value="1"/>
</dbReference>
<keyword evidence="5" id="KW-0997">Cell inner membrane</keyword>
<sequence length="406" mass="42555">MKRLFNFVLILVLLGGLIWWQRATVVPWVAKTLPGSEAYIAKVPFLAGALHPADAQQAASDAGGRSRRSNSPVPVILATAGTKQLPIVIDAVGTATPYASIQIRTRIDNTAVTSVRVAEGAEVKQDDILFTLDDRTIKAQISQIEAQIVKDQAQIAQAQIDLGRANDLLSRNAGAATTRDTAATALKMAQAQLQADQASLDSAKATLDYTVIRAPVPGRIGSIPVKPGSTVRTSDSAPLATLNQLDPAVAAFSIPQDRLSELREAMTRGPVRVDVTTGKHTLTGAVTFIENNVDPSTGTVLIKADIPNPSEILWAGVFVNVQVIFPGTTPQVVVPNAAVQIGQKGNYVFVVKDGKTASLRPVAVARVAGSDAVLTSGVDDGEQVVIDGTLRLIDGATVSIATAAKS</sequence>
<keyword evidence="6" id="KW-0472">Membrane</keyword>
<proteinExistence type="inferred from homology"/>
<dbReference type="Gene3D" id="2.40.30.170">
    <property type="match status" value="1"/>
</dbReference>
<evidence type="ECO:0000259" key="9">
    <source>
        <dbReference type="Pfam" id="PF25944"/>
    </source>
</evidence>
<dbReference type="PANTHER" id="PTHR30469:SF36">
    <property type="entry name" value="BLL3903 PROTEIN"/>
    <property type="match status" value="1"/>
</dbReference>
<dbReference type="Pfam" id="PF25944">
    <property type="entry name" value="Beta-barrel_RND"/>
    <property type="match status" value="1"/>
</dbReference>
<dbReference type="SUPFAM" id="SSF111369">
    <property type="entry name" value="HlyD-like secretion proteins"/>
    <property type="match status" value="1"/>
</dbReference>
<dbReference type="EMBL" id="BSPC01000069">
    <property type="protein sequence ID" value="GLS23257.1"/>
    <property type="molecule type" value="Genomic_DNA"/>
</dbReference>
<gene>
    <name evidence="11" type="ORF">GCM10007874_62770</name>
</gene>
<organism evidence="11 12">
    <name type="scientific">Labrys miyagiensis</name>
    <dbReference type="NCBI Taxonomy" id="346912"/>
    <lineage>
        <taxon>Bacteria</taxon>
        <taxon>Pseudomonadati</taxon>
        <taxon>Pseudomonadota</taxon>
        <taxon>Alphaproteobacteria</taxon>
        <taxon>Hyphomicrobiales</taxon>
        <taxon>Xanthobacteraceae</taxon>
        <taxon>Labrys</taxon>
    </lineage>
</organism>
<feature type="domain" description="Multidrug resistance protein MdtA-like alpha-helical hairpin" evidence="7">
    <location>
        <begin position="142"/>
        <end position="210"/>
    </location>
</feature>
<keyword evidence="12" id="KW-1185">Reference proteome</keyword>
<comment type="similarity">
    <text evidence="2">Belongs to the membrane fusion protein (MFP) (TC 8.A.1) family.</text>
</comment>
<evidence type="ECO:0000256" key="6">
    <source>
        <dbReference type="ARBA" id="ARBA00023136"/>
    </source>
</evidence>
<dbReference type="InterPro" id="IPR058625">
    <property type="entry name" value="MdtA-like_BSH"/>
</dbReference>
<name>A0ABQ6CUJ1_9HYPH</name>
<dbReference type="InterPro" id="IPR058627">
    <property type="entry name" value="MdtA-like_C"/>
</dbReference>
<evidence type="ECO:0000256" key="2">
    <source>
        <dbReference type="ARBA" id="ARBA00009477"/>
    </source>
</evidence>
<dbReference type="RefSeq" id="WP_284316173.1">
    <property type="nucleotide sequence ID" value="NZ_BSPC01000069.1"/>
</dbReference>
<keyword evidence="4" id="KW-1003">Cell membrane</keyword>
<dbReference type="Pfam" id="PF25876">
    <property type="entry name" value="HH_MFP_RND"/>
    <property type="match status" value="1"/>
</dbReference>
<dbReference type="Gene3D" id="2.40.420.20">
    <property type="match status" value="1"/>
</dbReference>
<evidence type="ECO:0000256" key="4">
    <source>
        <dbReference type="ARBA" id="ARBA00022475"/>
    </source>
</evidence>
<dbReference type="Pfam" id="PF25917">
    <property type="entry name" value="BSH_RND"/>
    <property type="match status" value="1"/>
</dbReference>
<feature type="domain" description="Multidrug resistance protein MdtA-like barrel-sandwich hybrid" evidence="8">
    <location>
        <begin position="102"/>
        <end position="241"/>
    </location>
</feature>
<comment type="subcellular location">
    <subcellularLocation>
        <location evidence="1">Cell membrane</location>
    </subcellularLocation>
</comment>
<feature type="domain" description="Multidrug resistance protein MdtA-like C-terminal permuted SH3" evidence="10">
    <location>
        <begin position="332"/>
        <end position="389"/>
    </location>
</feature>
<dbReference type="InterPro" id="IPR058626">
    <property type="entry name" value="MdtA-like_b-barrel"/>
</dbReference>
<accession>A0ABQ6CUJ1</accession>
<evidence type="ECO:0000256" key="1">
    <source>
        <dbReference type="ARBA" id="ARBA00004236"/>
    </source>
</evidence>
<dbReference type="Proteomes" id="UP001156882">
    <property type="component" value="Unassembled WGS sequence"/>
</dbReference>
<keyword evidence="3" id="KW-0813">Transport</keyword>
<dbReference type="Gene3D" id="2.40.50.100">
    <property type="match status" value="1"/>
</dbReference>